<keyword evidence="1" id="KW-1133">Transmembrane helix</keyword>
<dbReference type="Proteomes" id="UP000886523">
    <property type="component" value="Unassembled WGS sequence"/>
</dbReference>
<reference evidence="2" key="1">
    <citation type="journal article" date="2020" name="Nat. Commun.">
        <title>Large-scale genome sequencing of mycorrhizal fungi provides insights into the early evolution of symbiotic traits.</title>
        <authorList>
            <person name="Miyauchi S."/>
            <person name="Kiss E."/>
            <person name="Kuo A."/>
            <person name="Drula E."/>
            <person name="Kohler A."/>
            <person name="Sanchez-Garcia M."/>
            <person name="Morin E."/>
            <person name="Andreopoulos B."/>
            <person name="Barry K.W."/>
            <person name="Bonito G."/>
            <person name="Buee M."/>
            <person name="Carver A."/>
            <person name="Chen C."/>
            <person name="Cichocki N."/>
            <person name="Clum A."/>
            <person name="Culley D."/>
            <person name="Crous P.W."/>
            <person name="Fauchery L."/>
            <person name="Girlanda M."/>
            <person name="Hayes R.D."/>
            <person name="Keri Z."/>
            <person name="LaButti K."/>
            <person name="Lipzen A."/>
            <person name="Lombard V."/>
            <person name="Magnuson J."/>
            <person name="Maillard F."/>
            <person name="Murat C."/>
            <person name="Nolan M."/>
            <person name="Ohm R.A."/>
            <person name="Pangilinan J."/>
            <person name="Pereira M.F."/>
            <person name="Perotto S."/>
            <person name="Peter M."/>
            <person name="Pfister S."/>
            <person name="Riley R."/>
            <person name="Sitrit Y."/>
            <person name="Stielow J.B."/>
            <person name="Szollosi G."/>
            <person name="Zifcakova L."/>
            <person name="Stursova M."/>
            <person name="Spatafora J.W."/>
            <person name="Tedersoo L."/>
            <person name="Vaario L.M."/>
            <person name="Yamada A."/>
            <person name="Yan M."/>
            <person name="Wang P."/>
            <person name="Xu J."/>
            <person name="Bruns T."/>
            <person name="Baldrian P."/>
            <person name="Vilgalys R."/>
            <person name="Dunand C."/>
            <person name="Henrissat B."/>
            <person name="Grigoriev I.V."/>
            <person name="Hibbett D."/>
            <person name="Nagy L.G."/>
            <person name="Martin F.M."/>
        </authorList>
    </citation>
    <scope>NUCLEOTIDE SEQUENCE</scope>
    <source>
        <strain evidence="2">UP504</strain>
    </source>
</reference>
<accession>A0A9P6DTV6</accession>
<protein>
    <submittedName>
        <fullName evidence="2">Uncharacterized protein</fullName>
    </submittedName>
</protein>
<evidence type="ECO:0000256" key="1">
    <source>
        <dbReference type="SAM" id="Phobius"/>
    </source>
</evidence>
<gene>
    <name evidence="2" type="ORF">BS47DRAFT_1393188</name>
</gene>
<name>A0A9P6DTV6_9AGAM</name>
<proteinExistence type="predicted"/>
<keyword evidence="3" id="KW-1185">Reference proteome</keyword>
<dbReference type="EMBL" id="MU128970">
    <property type="protein sequence ID" value="KAF9513622.1"/>
    <property type="molecule type" value="Genomic_DNA"/>
</dbReference>
<comment type="caution">
    <text evidence="2">The sequence shown here is derived from an EMBL/GenBank/DDBJ whole genome shotgun (WGS) entry which is preliminary data.</text>
</comment>
<evidence type="ECO:0000313" key="3">
    <source>
        <dbReference type="Proteomes" id="UP000886523"/>
    </source>
</evidence>
<keyword evidence="1" id="KW-0812">Transmembrane</keyword>
<evidence type="ECO:0000313" key="2">
    <source>
        <dbReference type="EMBL" id="KAF9513622.1"/>
    </source>
</evidence>
<dbReference type="AlphaFoldDB" id="A0A9P6DTV6"/>
<feature type="transmembrane region" description="Helical" evidence="1">
    <location>
        <begin position="93"/>
        <end position="113"/>
    </location>
</feature>
<organism evidence="2 3">
    <name type="scientific">Hydnum rufescens UP504</name>
    <dbReference type="NCBI Taxonomy" id="1448309"/>
    <lineage>
        <taxon>Eukaryota</taxon>
        <taxon>Fungi</taxon>
        <taxon>Dikarya</taxon>
        <taxon>Basidiomycota</taxon>
        <taxon>Agaricomycotina</taxon>
        <taxon>Agaricomycetes</taxon>
        <taxon>Cantharellales</taxon>
        <taxon>Hydnaceae</taxon>
        <taxon>Hydnum</taxon>
    </lineage>
</organism>
<sequence>MRLATPQPIDYDRVTPDAQETLGAVTLGKMVYQRTVADFQKIGEPRFQALKCSIYPERRDVQAELDMIYWSSAWTSLATRATFRRIPERSTKVSIALATVLLHVIPIFAFGSVSHITVRTPGSFFRHASQNRLPKASDAIADVNVHLSISVPTSRSPVPCRRPSKALRDVLSFLRPLACRTHPHLCTVSTEFFVVTLCVRLHDHWHRMICRDALRRRDGLAPPNSCWTYQIGETIRYWLVLSTDRHQGLTYTGLNSDFRYATDCEADHPELGTMCDWPMARMGPKK</sequence>
<keyword evidence="1" id="KW-0472">Membrane</keyword>